<dbReference type="GO" id="GO:0055085">
    <property type="term" value="P:transmembrane transport"/>
    <property type="evidence" value="ECO:0007669"/>
    <property type="project" value="InterPro"/>
</dbReference>
<feature type="signal peptide" evidence="4">
    <location>
        <begin position="1"/>
        <end position="21"/>
    </location>
</feature>
<dbReference type="RefSeq" id="WP_139606028.1">
    <property type="nucleotide sequence ID" value="NZ_VDCQ01000058.1"/>
</dbReference>
<comment type="similarity">
    <text evidence="1">Belongs to the bacterial solute-binding protein 1 family.</text>
</comment>
<dbReference type="EMBL" id="VDCQ01000058">
    <property type="protein sequence ID" value="TNJ62482.1"/>
    <property type="molecule type" value="Genomic_DNA"/>
</dbReference>
<dbReference type="SUPFAM" id="SSF53850">
    <property type="entry name" value="Periplasmic binding protein-like II"/>
    <property type="match status" value="1"/>
</dbReference>
<accession>A0A5C4T088</accession>
<evidence type="ECO:0000256" key="4">
    <source>
        <dbReference type="SAM" id="SignalP"/>
    </source>
</evidence>
<evidence type="ECO:0000256" key="2">
    <source>
        <dbReference type="ARBA" id="ARBA00022448"/>
    </source>
</evidence>
<dbReference type="OrthoDB" id="2511924at2"/>
<protein>
    <submittedName>
        <fullName evidence="5">Extracellular solute-binding protein</fullName>
    </submittedName>
</protein>
<evidence type="ECO:0000313" key="6">
    <source>
        <dbReference type="Proteomes" id="UP000307943"/>
    </source>
</evidence>
<keyword evidence="6" id="KW-1185">Reference proteome</keyword>
<dbReference type="Pfam" id="PF13416">
    <property type="entry name" value="SBP_bac_8"/>
    <property type="match status" value="1"/>
</dbReference>
<dbReference type="Gene3D" id="3.40.190.10">
    <property type="entry name" value="Periplasmic binding protein-like II"/>
    <property type="match status" value="1"/>
</dbReference>
<evidence type="ECO:0000256" key="3">
    <source>
        <dbReference type="ARBA" id="ARBA00022729"/>
    </source>
</evidence>
<dbReference type="InterPro" id="IPR006061">
    <property type="entry name" value="SBP_1_CS"/>
</dbReference>
<dbReference type="AlphaFoldDB" id="A0A5C4T088"/>
<sequence>MQQPRKISALAILSLIFFVSACGGGETKPADQTPPATPKPAANNQPATVKIAVHAGLLNDNDLKRYFIDPVKQKFPHITIERINVADKGSSLNELVASNATPDMVINYPYNLTDLTKLGIDFNMDALIKTHGIDLNRISPEYLESIKVVNGFNYYTGLPMNNNTFALYYNKDIFDKFGVPYPKDGMTWDEVREVAVKLTRNDGGVQYYGIFPDNVYRGAYQASLPFVDLKNNKSVFQTDEWKNLFQLWYNLYTFPGAPIMPKEMNTVNGFKTGQIAMFSGYSGQLPDLLAMKDLKWDVVTYPSNKVAPGVGQRVDSPMMSITSTSKVKDAAMQIISVILSDEVQTEMTKNLQSSVLKDPKINAQFGKATPELASKNVVAFTKPKVAVLKPFGFVPVGSAAGIPIAAFTDLLYAGKDVNTVLREADEKMTKVIAEELQKLK</sequence>
<keyword evidence="3 4" id="KW-0732">Signal</keyword>
<organism evidence="5 6">
    <name type="scientific">Paenibacillus hemerocallicola</name>
    <dbReference type="NCBI Taxonomy" id="1172614"/>
    <lineage>
        <taxon>Bacteria</taxon>
        <taxon>Bacillati</taxon>
        <taxon>Bacillota</taxon>
        <taxon>Bacilli</taxon>
        <taxon>Bacillales</taxon>
        <taxon>Paenibacillaceae</taxon>
        <taxon>Paenibacillus</taxon>
    </lineage>
</organism>
<dbReference type="PANTHER" id="PTHR43649:SF12">
    <property type="entry name" value="DIACETYLCHITOBIOSE BINDING PROTEIN DASA"/>
    <property type="match status" value="1"/>
</dbReference>
<dbReference type="PROSITE" id="PS01037">
    <property type="entry name" value="SBP_BACTERIAL_1"/>
    <property type="match status" value="1"/>
</dbReference>
<feature type="chain" id="PRO_5038992871" evidence="4">
    <location>
        <begin position="22"/>
        <end position="440"/>
    </location>
</feature>
<proteinExistence type="inferred from homology"/>
<dbReference type="PROSITE" id="PS51257">
    <property type="entry name" value="PROKAR_LIPOPROTEIN"/>
    <property type="match status" value="1"/>
</dbReference>
<gene>
    <name evidence="5" type="ORF">FE784_30410</name>
</gene>
<dbReference type="Proteomes" id="UP000307943">
    <property type="component" value="Unassembled WGS sequence"/>
</dbReference>
<reference evidence="5 6" key="1">
    <citation type="submission" date="2019-05" db="EMBL/GenBank/DDBJ databases">
        <title>We sequenced the genome of Paenibacillus hemerocallicola KCTC 33185 for further insight into its adaptation and study the phylogeny of Paenibacillus.</title>
        <authorList>
            <person name="Narsing Rao M.P."/>
        </authorList>
    </citation>
    <scope>NUCLEOTIDE SEQUENCE [LARGE SCALE GENOMIC DNA]</scope>
    <source>
        <strain evidence="5 6">KCTC 33185</strain>
    </source>
</reference>
<dbReference type="InterPro" id="IPR006059">
    <property type="entry name" value="SBP"/>
</dbReference>
<dbReference type="PANTHER" id="PTHR43649">
    <property type="entry name" value="ARABINOSE-BINDING PROTEIN-RELATED"/>
    <property type="match status" value="1"/>
</dbReference>
<evidence type="ECO:0000256" key="1">
    <source>
        <dbReference type="ARBA" id="ARBA00008520"/>
    </source>
</evidence>
<dbReference type="InterPro" id="IPR050490">
    <property type="entry name" value="Bact_solute-bd_prot1"/>
</dbReference>
<comment type="caution">
    <text evidence="5">The sequence shown here is derived from an EMBL/GenBank/DDBJ whole genome shotgun (WGS) entry which is preliminary data.</text>
</comment>
<evidence type="ECO:0000313" key="5">
    <source>
        <dbReference type="EMBL" id="TNJ62482.1"/>
    </source>
</evidence>
<keyword evidence="2" id="KW-0813">Transport</keyword>
<name>A0A5C4T088_9BACL</name>